<dbReference type="Proteomes" id="UP000644140">
    <property type="component" value="Chromosome"/>
</dbReference>
<evidence type="ECO:0000313" key="2">
    <source>
        <dbReference type="Proteomes" id="UP000644140"/>
    </source>
</evidence>
<protein>
    <submittedName>
        <fullName evidence="1">Uncharacterized protein</fullName>
    </submittedName>
</protein>
<sequence>MDLISLILTIIFGVISIFLAWKAIFRTKIQLITESSTLLANLSKASSELIVFYKNDDVSNDLILVTGFLINSGNNDINKTDFEKPIILSLPDNGLWHAFNIRAKTEDMEVGYTFERNKLLLNLGLWKKEEGFYFDALISIKGGDDLKDKIFDEIEIKTRIHNFYKVDRKNNLPNNSEGKRGKKKFLIAIISNIFLLVYMGIGIAMYCDGIRGGYIYNFYNDKNELLDLDVKDSKVIIINKNTKKEIENVEGFYKMKPSVYNKEKVVDKYMGIILSLASLGILCWLNYKIWSDYRMNKRVRKIKKLIK</sequence>
<reference evidence="1" key="1">
    <citation type="submission" date="2022-02" db="EMBL/GenBank/DDBJ databases">
        <title>Characterization of Tn125 harboring carbapenem-resistant Acinetobacter bereziniae clinical isolates.</title>
        <authorList>
            <person name="Wong N.-K."/>
            <person name="Pan Q."/>
        </authorList>
    </citation>
    <scope>NUCLEOTIDE SEQUENCE</scope>
    <source>
        <strain evidence="1">GD03393</strain>
    </source>
</reference>
<name>A0A8I1DJQ9_ACIBZ</name>
<gene>
    <name evidence="1" type="ORF">I9054_018845</name>
</gene>
<dbReference type="RefSeq" id="WP_151780523.1">
    <property type="nucleotide sequence ID" value="NZ_BKNL01000001.1"/>
</dbReference>
<dbReference type="EMBL" id="CP092085">
    <property type="protein sequence ID" value="UUN97367.1"/>
    <property type="molecule type" value="Genomic_DNA"/>
</dbReference>
<dbReference type="AlphaFoldDB" id="A0A8I1DJQ9"/>
<proteinExistence type="predicted"/>
<accession>A0A8I1DJQ9</accession>
<evidence type="ECO:0000313" key="1">
    <source>
        <dbReference type="EMBL" id="UUN97367.1"/>
    </source>
</evidence>
<organism evidence="1 2">
    <name type="scientific">Acinetobacter bereziniae</name>
    <name type="common">Acinetobacter genomosp. 10</name>
    <dbReference type="NCBI Taxonomy" id="106648"/>
    <lineage>
        <taxon>Bacteria</taxon>
        <taxon>Pseudomonadati</taxon>
        <taxon>Pseudomonadota</taxon>
        <taxon>Gammaproteobacteria</taxon>
        <taxon>Moraxellales</taxon>
        <taxon>Moraxellaceae</taxon>
        <taxon>Acinetobacter</taxon>
    </lineage>
</organism>